<organism evidence="1 2">
    <name type="scientific">Candidatus Entotheonella gemina</name>
    <dbReference type="NCBI Taxonomy" id="1429439"/>
    <lineage>
        <taxon>Bacteria</taxon>
        <taxon>Pseudomonadati</taxon>
        <taxon>Nitrospinota/Tectimicrobiota group</taxon>
        <taxon>Candidatus Tectimicrobiota</taxon>
        <taxon>Candidatus Entotheonellia</taxon>
        <taxon>Candidatus Entotheonellales</taxon>
        <taxon>Candidatus Entotheonellaceae</taxon>
        <taxon>Candidatus Entotheonella</taxon>
    </lineage>
</organism>
<reference evidence="1 2" key="1">
    <citation type="journal article" date="2014" name="Nature">
        <title>An environmental bacterial taxon with a large and distinct metabolic repertoire.</title>
        <authorList>
            <person name="Wilson M.C."/>
            <person name="Mori T."/>
            <person name="Ruckert C."/>
            <person name="Uria A.R."/>
            <person name="Helf M.J."/>
            <person name="Takada K."/>
            <person name="Gernert C."/>
            <person name="Steffens U.A."/>
            <person name="Heycke N."/>
            <person name="Schmitt S."/>
            <person name="Rinke C."/>
            <person name="Helfrich E.J."/>
            <person name="Brachmann A.O."/>
            <person name="Gurgui C."/>
            <person name="Wakimoto T."/>
            <person name="Kracht M."/>
            <person name="Crusemann M."/>
            <person name="Hentschel U."/>
            <person name="Abe I."/>
            <person name="Matsunaga S."/>
            <person name="Kalinowski J."/>
            <person name="Takeyama H."/>
            <person name="Piel J."/>
        </authorList>
    </citation>
    <scope>NUCLEOTIDE SEQUENCE [LARGE SCALE GENOMIC DNA]</scope>
    <source>
        <strain evidence="2">TSY2</strain>
    </source>
</reference>
<sequence>MGRAHRSAEILNRYSYIRFRNDGRFYQVPADPTSGLMLYPEIGGAPSFQDGFSFAERPQDEYLEWHIVRDAVTNRIIRIDFTAEAPEYWETLAENDSDLAQNLYSELLGADVPKEDLFFRGDVLCPELVQINGQFRIIDYTPLFPGDPDYKAGQYNRLNKWNTELGAVHLSQTNNTLFAEINLAARATQRFAIRPDLSANVDRFSLTACGGYGSLNRNSDPTIGQSVNTLALSGFRAMVSNPIGLYIGEIDVSGFRDPVGNPVPREDILTIHRGSFDDEDGLARVLRFSVHPPAGASYGLETCTFDGFSLTTGGPIARQTTVVIHGIAMPASGGHPLIDCGSKACAHATKTPQYFLATAPNRDCPDDNDPRWEEAPVTLAPELPQLLAIGGAPRRFGGRIV</sequence>
<dbReference type="Proteomes" id="UP000019140">
    <property type="component" value="Unassembled WGS sequence"/>
</dbReference>
<evidence type="ECO:0000313" key="1">
    <source>
        <dbReference type="EMBL" id="ETX00608.1"/>
    </source>
</evidence>
<dbReference type="HOGENOM" id="CLU_686407_0_0_7"/>
<name>W4LRJ3_9BACT</name>
<gene>
    <name evidence="1" type="ORF">ETSY2_38745</name>
</gene>
<proteinExistence type="predicted"/>
<accession>W4LRJ3</accession>
<comment type="caution">
    <text evidence="1">The sequence shown here is derived from an EMBL/GenBank/DDBJ whole genome shotgun (WGS) entry which is preliminary data.</text>
</comment>
<evidence type="ECO:0000313" key="2">
    <source>
        <dbReference type="Proteomes" id="UP000019140"/>
    </source>
</evidence>
<protein>
    <submittedName>
        <fullName evidence="1">Uncharacterized protein</fullName>
    </submittedName>
</protein>
<dbReference type="EMBL" id="AZHX01001711">
    <property type="protein sequence ID" value="ETX00608.1"/>
    <property type="molecule type" value="Genomic_DNA"/>
</dbReference>
<keyword evidence="2" id="KW-1185">Reference proteome</keyword>
<dbReference type="AlphaFoldDB" id="W4LRJ3"/>